<dbReference type="OrthoDB" id="4735642at2759"/>
<evidence type="ECO:0000313" key="2">
    <source>
        <dbReference type="EMBL" id="EMR69532.1"/>
    </source>
</evidence>
<name>M7SYZ2_EUTLA</name>
<accession>M7SYZ2</accession>
<feature type="region of interest" description="Disordered" evidence="1">
    <location>
        <begin position="1"/>
        <end position="129"/>
    </location>
</feature>
<keyword evidence="3" id="KW-1185">Reference proteome</keyword>
<feature type="compositionally biased region" description="Polar residues" evidence="1">
    <location>
        <begin position="16"/>
        <end position="45"/>
    </location>
</feature>
<proteinExistence type="predicted"/>
<dbReference type="AlphaFoldDB" id="M7SYZ2"/>
<sequence length="195" mass="21137">MPPKKRGRPAKKHAQPTASSELPATPSTLGSTQPTSSEAATTTGLANKRGRLPTETKNPSIASPPRKRGRPRKQLGLFGGSASTTRPPPIKATKKLGESSEPEPALTRESKVIGDSQEDDDIMNYDQPSDDFKPLLKDAMNEVFVRHAIQQDGGLWIPRETALQMQKAFAPMAPVPKGDVFVSPELVISIRENLH</sequence>
<dbReference type="EMBL" id="KB706060">
    <property type="protein sequence ID" value="EMR69532.1"/>
    <property type="molecule type" value="Genomic_DNA"/>
</dbReference>
<protein>
    <submittedName>
        <fullName evidence="2">Uncharacterized protein</fullName>
    </submittedName>
</protein>
<organism evidence="2 3">
    <name type="scientific">Eutypa lata (strain UCR-EL1)</name>
    <name type="common">Grapevine dieback disease fungus</name>
    <name type="synonym">Eutypa armeniacae</name>
    <dbReference type="NCBI Taxonomy" id="1287681"/>
    <lineage>
        <taxon>Eukaryota</taxon>
        <taxon>Fungi</taxon>
        <taxon>Dikarya</taxon>
        <taxon>Ascomycota</taxon>
        <taxon>Pezizomycotina</taxon>
        <taxon>Sordariomycetes</taxon>
        <taxon>Xylariomycetidae</taxon>
        <taxon>Xylariales</taxon>
        <taxon>Diatrypaceae</taxon>
        <taxon>Eutypa</taxon>
    </lineage>
</organism>
<gene>
    <name evidence="2" type="ORF">UCREL1_3441</name>
</gene>
<reference evidence="3" key="1">
    <citation type="journal article" date="2013" name="Genome Announc.">
        <title>Draft genome sequence of the grapevine dieback fungus Eutypa lata UCR-EL1.</title>
        <authorList>
            <person name="Blanco-Ulate B."/>
            <person name="Rolshausen P.E."/>
            <person name="Cantu D."/>
        </authorList>
    </citation>
    <scope>NUCLEOTIDE SEQUENCE [LARGE SCALE GENOMIC DNA]</scope>
    <source>
        <strain evidence="3">UCR-EL1</strain>
    </source>
</reference>
<evidence type="ECO:0000313" key="3">
    <source>
        <dbReference type="Proteomes" id="UP000012174"/>
    </source>
</evidence>
<dbReference type="GO" id="GO:0003677">
    <property type="term" value="F:DNA binding"/>
    <property type="evidence" value="ECO:0007669"/>
    <property type="project" value="InterPro"/>
</dbReference>
<evidence type="ECO:0000256" key="1">
    <source>
        <dbReference type="SAM" id="MobiDB-lite"/>
    </source>
</evidence>
<dbReference type="Proteomes" id="UP000012174">
    <property type="component" value="Unassembled WGS sequence"/>
</dbReference>
<dbReference type="InterPro" id="IPR017956">
    <property type="entry name" value="AT_hook_DNA-bd_motif"/>
</dbReference>
<dbReference type="KEGG" id="ela:UCREL1_3441"/>
<dbReference type="SMART" id="SM00384">
    <property type="entry name" value="AT_hook"/>
    <property type="match status" value="2"/>
</dbReference>
<feature type="compositionally biased region" description="Basic residues" evidence="1">
    <location>
        <begin position="1"/>
        <end position="14"/>
    </location>
</feature>
<dbReference type="HOGENOM" id="CLU_1396321_0_0_1"/>